<evidence type="ECO:0000313" key="8">
    <source>
        <dbReference type="Proteomes" id="UP000059542"/>
    </source>
</evidence>
<dbReference type="InterPro" id="IPR003661">
    <property type="entry name" value="HisK_dim/P_dom"/>
</dbReference>
<feature type="transmembrane region" description="Helical" evidence="4">
    <location>
        <begin position="463"/>
        <end position="486"/>
    </location>
</feature>
<dbReference type="EC" id="2.7.13.3" evidence="2"/>
<dbReference type="EMBL" id="CP013909">
    <property type="protein sequence ID" value="ALW84976.1"/>
    <property type="molecule type" value="Genomic_DNA"/>
</dbReference>
<evidence type="ECO:0000256" key="3">
    <source>
        <dbReference type="ARBA" id="ARBA00022553"/>
    </source>
</evidence>
<dbReference type="InterPro" id="IPR004358">
    <property type="entry name" value="Sig_transdc_His_kin-like_C"/>
</dbReference>
<protein>
    <recommendedName>
        <fullName evidence="2">histidine kinase</fullName>
        <ecNumber evidence="2">2.7.13.3</ecNumber>
    </recommendedName>
</protein>
<feature type="chain" id="PRO_5006846814" description="histidine kinase" evidence="5">
    <location>
        <begin position="21"/>
        <end position="778"/>
    </location>
</feature>
<evidence type="ECO:0000256" key="1">
    <source>
        <dbReference type="ARBA" id="ARBA00000085"/>
    </source>
</evidence>
<feature type="signal peptide" evidence="5">
    <location>
        <begin position="1"/>
        <end position="20"/>
    </location>
</feature>
<gene>
    <name evidence="7" type="ORF">AUC43_07650</name>
</gene>
<keyword evidence="8" id="KW-1185">Reference proteome</keyword>
<evidence type="ECO:0000259" key="6">
    <source>
        <dbReference type="PROSITE" id="PS50109"/>
    </source>
</evidence>
<dbReference type="SMART" id="SM00387">
    <property type="entry name" value="HATPase_c"/>
    <property type="match status" value="1"/>
</dbReference>
<evidence type="ECO:0000256" key="2">
    <source>
        <dbReference type="ARBA" id="ARBA00012438"/>
    </source>
</evidence>
<dbReference type="InterPro" id="IPR003594">
    <property type="entry name" value="HATPase_dom"/>
</dbReference>
<keyword evidence="5" id="KW-0732">Signal</keyword>
<proteinExistence type="predicted"/>
<dbReference type="PROSITE" id="PS50109">
    <property type="entry name" value="HIS_KIN"/>
    <property type="match status" value="1"/>
</dbReference>
<dbReference type="InterPro" id="IPR036890">
    <property type="entry name" value="HATPase_C_sf"/>
</dbReference>
<comment type="catalytic activity">
    <reaction evidence="1">
        <text>ATP + protein L-histidine = ADP + protein N-phospho-L-histidine.</text>
        <dbReference type="EC" id="2.7.13.3"/>
    </reaction>
</comment>
<dbReference type="RefSeq" id="WP_068191610.1">
    <property type="nucleotide sequence ID" value="NZ_CP013909.1"/>
</dbReference>
<name>A0A0U4AN43_9BACT</name>
<evidence type="ECO:0000313" key="7">
    <source>
        <dbReference type="EMBL" id="ALW84976.1"/>
    </source>
</evidence>
<dbReference type="SMART" id="SM00388">
    <property type="entry name" value="HisKA"/>
    <property type="match status" value="1"/>
</dbReference>
<dbReference type="SUPFAM" id="SSF81901">
    <property type="entry name" value="HCP-like"/>
    <property type="match status" value="1"/>
</dbReference>
<dbReference type="KEGG" id="hyg:AUC43_07650"/>
<keyword evidence="4" id="KW-0812">Transmembrane</keyword>
<evidence type="ECO:0000256" key="4">
    <source>
        <dbReference type="SAM" id="Phobius"/>
    </source>
</evidence>
<dbReference type="SUPFAM" id="SSF55874">
    <property type="entry name" value="ATPase domain of HSP90 chaperone/DNA topoisomerase II/histidine kinase"/>
    <property type="match status" value="1"/>
</dbReference>
<accession>A0A0U4AN43</accession>
<dbReference type="Pfam" id="PF02518">
    <property type="entry name" value="HATPase_c"/>
    <property type="match status" value="1"/>
</dbReference>
<dbReference type="Proteomes" id="UP000059542">
    <property type="component" value="Chromosome"/>
</dbReference>
<keyword evidence="3" id="KW-0597">Phosphoprotein</keyword>
<feature type="domain" description="Histidine kinase" evidence="6">
    <location>
        <begin position="539"/>
        <end position="778"/>
    </location>
</feature>
<dbReference type="AlphaFoldDB" id="A0A0U4AN43"/>
<dbReference type="InterPro" id="IPR011990">
    <property type="entry name" value="TPR-like_helical_dom_sf"/>
</dbReference>
<dbReference type="Gene3D" id="1.25.40.10">
    <property type="entry name" value="Tetratricopeptide repeat domain"/>
    <property type="match status" value="1"/>
</dbReference>
<evidence type="ECO:0000256" key="5">
    <source>
        <dbReference type="SAM" id="SignalP"/>
    </source>
</evidence>
<dbReference type="Gene3D" id="1.10.287.130">
    <property type="match status" value="1"/>
</dbReference>
<dbReference type="InterPro" id="IPR036097">
    <property type="entry name" value="HisK_dim/P_sf"/>
</dbReference>
<dbReference type="STRING" id="1411621.AUC43_07650"/>
<dbReference type="GO" id="GO:0000155">
    <property type="term" value="F:phosphorelay sensor kinase activity"/>
    <property type="evidence" value="ECO:0007669"/>
    <property type="project" value="InterPro"/>
</dbReference>
<dbReference type="PRINTS" id="PR00344">
    <property type="entry name" value="BCTRLSENSOR"/>
</dbReference>
<dbReference type="PANTHER" id="PTHR43065:SF42">
    <property type="entry name" value="TWO-COMPONENT SENSOR PPRA"/>
    <property type="match status" value="1"/>
</dbReference>
<dbReference type="SUPFAM" id="SSF47384">
    <property type="entry name" value="Homodimeric domain of signal transducing histidine kinase"/>
    <property type="match status" value="1"/>
</dbReference>
<sequence length="778" mass="85511">MRYFFLLALLWLAAASAALAQTPAHRLARYRYYEANPDSLGRVLATQRTDTARLRLLQHLRDVGEFTSAAETRASVGELAQLAHRLRRPDAPAYRLCAAGLALAEAKAPLAQQLDTARAALAAFDRLGRPAPEVVDRIGGLLRELESPEERLTFYRAQAAYYRRRNMPENLYPCYRALGGYYVRRGDYNQGISYYLRAADQARAYNRYHQFNDLGVAGSYYADWGNPAKALHFLRQRVVLQHALPRRDGFDRNAYPNWAIAQAYRQLGNYPAALRHANLSLVGTPTDTTRSYAYGVPRVQAYGQVVKSAVLLDMGRVAEAGPLLARAQHLADSLHLGLSNPSYGTIELDATWARYHAARGESARAETAWLAAYGKACGIKSVPLRLAYLRALADFYAHQGQTEPAGRYARTALALSDSLRTQQGAFQVAGYEAERAEQAQQARIAGLRQAQVQEAARARRQRLVLWAVLGGAALLVALAAVLYAAFRRSERLKQLVTEQKHNLQGQRDQLDTSLTELRTTQAQLIQKEKMASLGELTAGIAHEIQNPLNFVNNFSEVSAELVAELEEEHAKPARDAELEAELLGDLKQNLVKITQHGQRAAGIVKGMLEHSRTSTGERAPTDVNQLADEYLRLAYQGLRAKDKTFNAALKTDFVPGLPLVEAVGADLGRVLLNLFSNAFYAVHQRRQTGEAGYAPTVSVATARVNGHVAIRVTDNGIGMPAEVQAKIFQPFFTTKPTGEGTGLGLSLSYDIIAQAHGGTLTVDSQEGQGTAFTISLPH</sequence>
<reference evidence="7 8" key="1">
    <citation type="submission" date="2015-12" db="EMBL/GenBank/DDBJ databases">
        <authorList>
            <person name="Shamseldin A."/>
            <person name="Moawad H."/>
            <person name="Abd El-Rahim W.M."/>
            <person name="Sadowsky M.J."/>
        </authorList>
    </citation>
    <scope>NUCLEOTIDE SEQUENCE [LARGE SCALE GENOMIC DNA]</scope>
    <source>
        <strain evidence="7 8">DG5B</strain>
    </source>
</reference>
<dbReference type="Gene3D" id="3.30.565.10">
    <property type="entry name" value="Histidine kinase-like ATPase, C-terminal domain"/>
    <property type="match status" value="1"/>
</dbReference>
<organism evidence="7 8">
    <name type="scientific">Hymenobacter sedentarius</name>
    <dbReference type="NCBI Taxonomy" id="1411621"/>
    <lineage>
        <taxon>Bacteria</taxon>
        <taxon>Pseudomonadati</taxon>
        <taxon>Bacteroidota</taxon>
        <taxon>Cytophagia</taxon>
        <taxon>Cytophagales</taxon>
        <taxon>Hymenobacteraceae</taxon>
        <taxon>Hymenobacter</taxon>
    </lineage>
</organism>
<keyword evidence="4" id="KW-0472">Membrane</keyword>
<dbReference type="PANTHER" id="PTHR43065">
    <property type="entry name" value="SENSOR HISTIDINE KINASE"/>
    <property type="match status" value="1"/>
</dbReference>
<dbReference type="CDD" id="cd00082">
    <property type="entry name" value="HisKA"/>
    <property type="match status" value="1"/>
</dbReference>
<dbReference type="InterPro" id="IPR005467">
    <property type="entry name" value="His_kinase_dom"/>
</dbReference>
<keyword evidence="4" id="KW-1133">Transmembrane helix</keyword>